<evidence type="ECO:0000313" key="2">
    <source>
        <dbReference type="Proteomes" id="UP000324222"/>
    </source>
</evidence>
<proteinExistence type="predicted"/>
<organism evidence="1 2">
    <name type="scientific">Portunus trituberculatus</name>
    <name type="common">Swimming crab</name>
    <name type="synonym">Neptunus trituberculatus</name>
    <dbReference type="NCBI Taxonomy" id="210409"/>
    <lineage>
        <taxon>Eukaryota</taxon>
        <taxon>Metazoa</taxon>
        <taxon>Ecdysozoa</taxon>
        <taxon>Arthropoda</taxon>
        <taxon>Crustacea</taxon>
        <taxon>Multicrustacea</taxon>
        <taxon>Malacostraca</taxon>
        <taxon>Eumalacostraca</taxon>
        <taxon>Eucarida</taxon>
        <taxon>Decapoda</taxon>
        <taxon>Pleocyemata</taxon>
        <taxon>Brachyura</taxon>
        <taxon>Eubrachyura</taxon>
        <taxon>Portunoidea</taxon>
        <taxon>Portunidae</taxon>
        <taxon>Portuninae</taxon>
        <taxon>Portunus</taxon>
    </lineage>
</organism>
<protein>
    <submittedName>
        <fullName evidence="1">Uncharacterized protein</fullName>
    </submittedName>
</protein>
<gene>
    <name evidence="1" type="ORF">E2C01_092011</name>
</gene>
<dbReference type="AlphaFoldDB" id="A0A5B7JQ79"/>
<reference evidence="1 2" key="1">
    <citation type="submission" date="2019-05" db="EMBL/GenBank/DDBJ databases">
        <title>Another draft genome of Portunus trituberculatus and its Hox gene families provides insights of decapod evolution.</title>
        <authorList>
            <person name="Jeong J.-H."/>
            <person name="Song I."/>
            <person name="Kim S."/>
            <person name="Choi T."/>
            <person name="Kim D."/>
            <person name="Ryu S."/>
            <person name="Kim W."/>
        </authorList>
    </citation>
    <scope>NUCLEOTIDE SEQUENCE [LARGE SCALE GENOMIC DNA]</scope>
    <source>
        <tissue evidence="1">Muscle</tissue>
    </source>
</reference>
<accession>A0A5B7JQ79</accession>
<dbReference type="Proteomes" id="UP000324222">
    <property type="component" value="Unassembled WGS sequence"/>
</dbReference>
<comment type="caution">
    <text evidence="1">The sequence shown here is derived from an EMBL/GenBank/DDBJ whole genome shotgun (WGS) entry which is preliminary data.</text>
</comment>
<name>A0A5B7JQ79_PORTR</name>
<dbReference type="EMBL" id="VSRR010107143">
    <property type="protein sequence ID" value="MPC96735.1"/>
    <property type="molecule type" value="Genomic_DNA"/>
</dbReference>
<keyword evidence="2" id="KW-1185">Reference proteome</keyword>
<evidence type="ECO:0000313" key="1">
    <source>
        <dbReference type="EMBL" id="MPC96735.1"/>
    </source>
</evidence>
<sequence>MLARSTIPLEAGCYTETKVCVMLYCLQILGKISFFNSVPLSLSKTVGVVYGHKRFVTRAWTTALEDLFCKGANTTK</sequence>